<evidence type="ECO:0000256" key="1">
    <source>
        <dbReference type="ARBA" id="ARBA00002919"/>
    </source>
</evidence>
<evidence type="ECO:0000256" key="6">
    <source>
        <dbReference type="ARBA" id="ARBA00022655"/>
    </source>
</evidence>
<dbReference type="EC" id="1.1.1.169" evidence="4 11"/>
<feature type="domain" description="Ketopantoate reductase N-terminal" evidence="12">
    <location>
        <begin position="3"/>
        <end position="152"/>
    </location>
</feature>
<dbReference type="NCBIfam" id="NF005088">
    <property type="entry name" value="PRK06522.1-2"/>
    <property type="match status" value="1"/>
</dbReference>
<dbReference type="GO" id="GO:0008677">
    <property type="term" value="F:2-dehydropantoate 2-reductase activity"/>
    <property type="evidence" value="ECO:0007669"/>
    <property type="project" value="UniProtKB-EC"/>
</dbReference>
<protein>
    <recommendedName>
        <fullName evidence="5 11">2-dehydropantoate 2-reductase</fullName>
        <ecNumber evidence="4 11">1.1.1.169</ecNumber>
    </recommendedName>
    <alternativeName>
        <fullName evidence="9 11">Ketopantoate reductase</fullName>
    </alternativeName>
</protein>
<dbReference type="Pfam" id="PF02558">
    <property type="entry name" value="ApbA"/>
    <property type="match status" value="1"/>
</dbReference>
<evidence type="ECO:0000256" key="7">
    <source>
        <dbReference type="ARBA" id="ARBA00022857"/>
    </source>
</evidence>
<sequence>MKITIAGAGAMGSRFGLMLHKAGNEVVLVDGWPEHVEAINRDGLKANFNGKDIVEHIPAVLQSDIPTDFKTDLIILFTKALQLDDMMQALKPVIHDKTNVLCLLNGIGHEEIIEKYVGLENIFIGNTMWTAGLEGPGKAKLFGTGSVELENLGEGQSEKAKEIAKVLTEAGLNASYSDNIRYSIYRKACVNGTLNGLCTILDCNITGFGTCKYAHEIVTTIVLEFAAVAKHENVTLDVAEVIQHIEETYDPETIGLHYPSMYQDLIKNNRLTEIDFINGAVANKGEKYGISTPYCKFLTELIHCKEEILKAK</sequence>
<evidence type="ECO:0000256" key="11">
    <source>
        <dbReference type="RuleBase" id="RU362068"/>
    </source>
</evidence>
<dbReference type="InterPro" id="IPR036291">
    <property type="entry name" value="NAD(P)-bd_dom_sf"/>
</dbReference>
<organism evidence="14 15">
    <name type="scientific">Bavariicoccus seileri</name>
    <dbReference type="NCBI Taxonomy" id="549685"/>
    <lineage>
        <taxon>Bacteria</taxon>
        <taxon>Bacillati</taxon>
        <taxon>Bacillota</taxon>
        <taxon>Bacilli</taxon>
        <taxon>Lactobacillales</taxon>
        <taxon>Enterococcaceae</taxon>
        <taxon>Bavariicoccus</taxon>
    </lineage>
</organism>
<dbReference type="PANTHER" id="PTHR43765:SF2">
    <property type="entry name" value="2-DEHYDROPANTOATE 2-REDUCTASE"/>
    <property type="match status" value="1"/>
</dbReference>
<comment type="similarity">
    <text evidence="3 11">Belongs to the ketopantoate reductase family.</text>
</comment>
<dbReference type="AlphaFoldDB" id="A0A3D4S3K7"/>
<dbReference type="Pfam" id="PF08546">
    <property type="entry name" value="ApbA_C"/>
    <property type="match status" value="1"/>
</dbReference>
<accession>A0A3D4S3K7</accession>
<dbReference type="InterPro" id="IPR008927">
    <property type="entry name" value="6-PGluconate_DH-like_C_sf"/>
</dbReference>
<dbReference type="InterPro" id="IPR003710">
    <property type="entry name" value="ApbA"/>
</dbReference>
<dbReference type="InterPro" id="IPR050838">
    <property type="entry name" value="Ketopantoate_reductase"/>
</dbReference>
<evidence type="ECO:0000256" key="5">
    <source>
        <dbReference type="ARBA" id="ARBA00019465"/>
    </source>
</evidence>
<evidence type="ECO:0000256" key="9">
    <source>
        <dbReference type="ARBA" id="ARBA00032024"/>
    </source>
</evidence>
<dbReference type="SUPFAM" id="SSF51735">
    <property type="entry name" value="NAD(P)-binding Rossmann-fold domains"/>
    <property type="match status" value="1"/>
</dbReference>
<reference evidence="14 15" key="1">
    <citation type="journal article" date="2018" name="Nat. Biotechnol.">
        <title>A standardized bacterial taxonomy based on genome phylogeny substantially revises the tree of life.</title>
        <authorList>
            <person name="Parks D.H."/>
            <person name="Chuvochina M."/>
            <person name="Waite D.W."/>
            <person name="Rinke C."/>
            <person name="Skarshewski A."/>
            <person name="Chaumeil P.A."/>
            <person name="Hugenholtz P."/>
        </authorList>
    </citation>
    <scope>NUCLEOTIDE SEQUENCE [LARGE SCALE GENOMIC DNA]</scope>
    <source>
        <strain evidence="14">UBA11306</strain>
    </source>
</reference>
<evidence type="ECO:0000313" key="15">
    <source>
        <dbReference type="Proteomes" id="UP000262195"/>
    </source>
</evidence>
<dbReference type="PANTHER" id="PTHR43765">
    <property type="entry name" value="2-DEHYDROPANTOATE 2-REDUCTASE-RELATED"/>
    <property type="match status" value="1"/>
</dbReference>
<dbReference type="SUPFAM" id="SSF48179">
    <property type="entry name" value="6-phosphogluconate dehydrogenase C-terminal domain-like"/>
    <property type="match status" value="1"/>
</dbReference>
<dbReference type="STRING" id="1121105.GCA_000421665_00024"/>
<comment type="caution">
    <text evidence="14">The sequence shown here is derived from an EMBL/GenBank/DDBJ whole genome shotgun (WGS) entry which is preliminary data.</text>
</comment>
<dbReference type="InterPro" id="IPR013752">
    <property type="entry name" value="KPA_reductase"/>
</dbReference>
<comment type="catalytic activity">
    <reaction evidence="10 11">
        <text>(R)-pantoate + NADP(+) = 2-dehydropantoate + NADPH + H(+)</text>
        <dbReference type="Rhea" id="RHEA:16233"/>
        <dbReference type="ChEBI" id="CHEBI:11561"/>
        <dbReference type="ChEBI" id="CHEBI:15378"/>
        <dbReference type="ChEBI" id="CHEBI:15980"/>
        <dbReference type="ChEBI" id="CHEBI:57783"/>
        <dbReference type="ChEBI" id="CHEBI:58349"/>
        <dbReference type="EC" id="1.1.1.169"/>
    </reaction>
</comment>
<proteinExistence type="inferred from homology"/>
<keyword evidence="8 11" id="KW-0560">Oxidoreductase</keyword>
<dbReference type="InterPro" id="IPR013332">
    <property type="entry name" value="KPR_N"/>
</dbReference>
<evidence type="ECO:0000256" key="8">
    <source>
        <dbReference type="ARBA" id="ARBA00023002"/>
    </source>
</evidence>
<evidence type="ECO:0000259" key="13">
    <source>
        <dbReference type="Pfam" id="PF08546"/>
    </source>
</evidence>
<dbReference type="Gene3D" id="3.40.50.720">
    <property type="entry name" value="NAD(P)-binding Rossmann-like Domain"/>
    <property type="match status" value="1"/>
</dbReference>
<dbReference type="InterPro" id="IPR013328">
    <property type="entry name" value="6PGD_dom2"/>
</dbReference>
<feature type="domain" description="Ketopantoate reductase C-terminal" evidence="13">
    <location>
        <begin position="179"/>
        <end position="305"/>
    </location>
</feature>
<evidence type="ECO:0000256" key="3">
    <source>
        <dbReference type="ARBA" id="ARBA00007870"/>
    </source>
</evidence>
<evidence type="ECO:0000313" key="14">
    <source>
        <dbReference type="EMBL" id="HCS93414.1"/>
    </source>
</evidence>
<dbReference type="GO" id="GO:0005737">
    <property type="term" value="C:cytoplasm"/>
    <property type="evidence" value="ECO:0007669"/>
    <property type="project" value="TreeGrafter"/>
</dbReference>
<comment type="pathway">
    <text evidence="2 11">Cofactor biosynthesis; (R)-pantothenate biosynthesis; (R)-pantoate from 3-methyl-2-oxobutanoate: step 2/2.</text>
</comment>
<gene>
    <name evidence="14" type="ORF">DIW15_01735</name>
</gene>
<name>A0A3D4S3K7_9ENTE</name>
<dbReference type="EMBL" id="DQHO01000013">
    <property type="protein sequence ID" value="HCS93414.1"/>
    <property type="molecule type" value="Genomic_DNA"/>
</dbReference>
<dbReference type="Proteomes" id="UP000262195">
    <property type="component" value="Unassembled WGS sequence"/>
</dbReference>
<comment type="function">
    <text evidence="1 11">Catalyzes the NADPH-dependent reduction of ketopantoate into pantoic acid.</text>
</comment>
<keyword evidence="6 11" id="KW-0566">Pantothenate biosynthesis</keyword>
<evidence type="ECO:0000256" key="10">
    <source>
        <dbReference type="ARBA" id="ARBA00048793"/>
    </source>
</evidence>
<dbReference type="Gene3D" id="1.10.1040.10">
    <property type="entry name" value="N-(1-d-carboxylethyl)-l-norvaline Dehydrogenase, domain 2"/>
    <property type="match status" value="1"/>
</dbReference>
<dbReference type="NCBIfam" id="TIGR00745">
    <property type="entry name" value="apbA_panE"/>
    <property type="match status" value="1"/>
</dbReference>
<keyword evidence="7 11" id="KW-0521">NADP</keyword>
<dbReference type="GO" id="GO:0015940">
    <property type="term" value="P:pantothenate biosynthetic process"/>
    <property type="evidence" value="ECO:0007669"/>
    <property type="project" value="UniProtKB-UniPathway"/>
</dbReference>
<dbReference type="GO" id="GO:0050661">
    <property type="term" value="F:NADP binding"/>
    <property type="evidence" value="ECO:0007669"/>
    <property type="project" value="TreeGrafter"/>
</dbReference>
<evidence type="ECO:0000256" key="4">
    <source>
        <dbReference type="ARBA" id="ARBA00013014"/>
    </source>
</evidence>
<evidence type="ECO:0000259" key="12">
    <source>
        <dbReference type="Pfam" id="PF02558"/>
    </source>
</evidence>
<evidence type="ECO:0000256" key="2">
    <source>
        <dbReference type="ARBA" id="ARBA00004994"/>
    </source>
</evidence>
<dbReference type="UniPathway" id="UPA00028">
    <property type="reaction ID" value="UER00004"/>
</dbReference>